<dbReference type="AlphaFoldDB" id="A0A314ZJT7"/>
<evidence type="ECO:0000256" key="1">
    <source>
        <dbReference type="SAM" id="MobiDB-lite"/>
    </source>
</evidence>
<reference evidence="2 3" key="1">
    <citation type="submission" date="2018-02" db="EMBL/GenBank/DDBJ databases">
        <title>Draft genome of wild Prunus yedoensis var. nudiflora.</title>
        <authorList>
            <person name="Baek S."/>
            <person name="Kim J.-H."/>
            <person name="Choi K."/>
            <person name="Kim G.-B."/>
            <person name="Cho A."/>
            <person name="Jang H."/>
            <person name="Shin C.-H."/>
            <person name="Yu H.-J."/>
            <person name="Mun J.-H."/>
        </authorList>
    </citation>
    <scope>NUCLEOTIDE SEQUENCE [LARGE SCALE GENOMIC DNA]</scope>
    <source>
        <strain evidence="3">cv. Jeju island</strain>
        <tissue evidence="2">Leaf</tissue>
    </source>
</reference>
<proteinExistence type="predicted"/>
<gene>
    <name evidence="2" type="ORF">Pyn_23491</name>
</gene>
<dbReference type="OrthoDB" id="1585644at2759"/>
<evidence type="ECO:0000313" key="2">
    <source>
        <dbReference type="EMBL" id="PQQ18397.1"/>
    </source>
</evidence>
<evidence type="ECO:0000313" key="3">
    <source>
        <dbReference type="Proteomes" id="UP000250321"/>
    </source>
</evidence>
<sequence>MSKSSATSTTSCPPLKPDDYSHSPVHYAVVLADHTTLSRIVAALPRLADPTQIHTESDSSLMNEPPTRSRPYSTAATSPTEKRPSTSLSD</sequence>
<dbReference type="Proteomes" id="UP000250321">
    <property type="component" value="Unassembled WGS sequence"/>
</dbReference>
<feature type="compositionally biased region" description="Polar residues" evidence="1">
    <location>
        <begin position="1"/>
        <end position="12"/>
    </location>
</feature>
<feature type="compositionally biased region" description="Polar residues" evidence="1">
    <location>
        <begin position="70"/>
        <end position="90"/>
    </location>
</feature>
<organism evidence="2 3">
    <name type="scientific">Prunus yedoensis var. nudiflora</name>
    <dbReference type="NCBI Taxonomy" id="2094558"/>
    <lineage>
        <taxon>Eukaryota</taxon>
        <taxon>Viridiplantae</taxon>
        <taxon>Streptophyta</taxon>
        <taxon>Embryophyta</taxon>
        <taxon>Tracheophyta</taxon>
        <taxon>Spermatophyta</taxon>
        <taxon>Magnoliopsida</taxon>
        <taxon>eudicotyledons</taxon>
        <taxon>Gunneridae</taxon>
        <taxon>Pentapetalae</taxon>
        <taxon>rosids</taxon>
        <taxon>fabids</taxon>
        <taxon>Rosales</taxon>
        <taxon>Rosaceae</taxon>
        <taxon>Amygdaloideae</taxon>
        <taxon>Amygdaleae</taxon>
        <taxon>Prunus</taxon>
    </lineage>
</organism>
<feature type="region of interest" description="Disordered" evidence="1">
    <location>
        <begin position="1"/>
        <end position="22"/>
    </location>
</feature>
<comment type="caution">
    <text evidence="2">The sequence shown here is derived from an EMBL/GenBank/DDBJ whole genome shotgun (WGS) entry which is preliminary data.</text>
</comment>
<feature type="compositionally biased region" description="Polar residues" evidence="1">
    <location>
        <begin position="52"/>
        <end position="62"/>
    </location>
</feature>
<protein>
    <submittedName>
        <fullName evidence="2">Ankyrin repeat domain-containing protein 13C</fullName>
    </submittedName>
</protein>
<name>A0A314ZJT7_PRUYE</name>
<accession>A0A314ZJT7</accession>
<dbReference type="EMBL" id="PJQY01000110">
    <property type="protein sequence ID" value="PQQ18397.1"/>
    <property type="molecule type" value="Genomic_DNA"/>
</dbReference>
<feature type="region of interest" description="Disordered" evidence="1">
    <location>
        <begin position="51"/>
        <end position="90"/>
    </location>
</feature>
<keyword evidence="3" id="KW-1185">Reference proteome</keyword>
<dbReference type="STRING" id="2094558.A0A314ZJT7"/>